<comment type="caution">
    <text evidence="6">The sequence shown here is derived from an EMBL/GenBank/DDBJ whole genome shotgun (WGS) entry which is preliminary data.</text>
</comment>
<dbReference type="PANTHER" id="PTHR33337:SF40">
    <property type="entry name" value="CENP-V_GFA DOMAIN-CONTAINING PROTEIN-RELATED"/>
    <property type="match status" value="1"/>
</dbReference>
<dbReference type="RefSeq" id="WP_105515806.1">
    <property type="nucleotide sequence ID" value="NZ_PVEP01000008.1"/>
</dbReference>
<keyword evidence="2" id="KW-0479">Metal-binding</keyword>
<dbReference type="Pfam" id="PF04828">
    <property type="entry name" value="GFA"/>
    <property type="match status" value="1"/>
</dbReference>
<dbReference type="AlphaFoldDB" id="A0A2S8S436"/>
<name>A0A2S8S436_9RHOB</name>
<organism evidence="6 7">
    <name type="scientific">Albidovulum denitrificans</name>
    <dbReference type="NCBI Taxonomy" id="404881"/>
    <lineage>
        <taxon>Bacteria</taxon>
        <taxon>Pseudomonadati</taxon>
        <taxon>Pseudomonadota</taxon>
        <taxon>Alphaproteobacteria</taxon>
        <taxon>Rhodobacterales</taxon>
        <taxon>Paracoccaceae</taxon>
        <taxon>Albidovulum</taxon>
    </lineage>
</organism>
<dbReference type="PROSITE" id="PS51891">
    <property type="entry name" value="CENP_V_GFA"/>
    <property type="match status" value="1"/>
</dbReference>
<evidence type="ECO:0000259" key="5">
    <source>
        <dbReference type="PROSITE" id="PS51891"/>
    </source>
</evidence>
<evidence type="ECO:0000313" key="7">
    <source>
        <dbReference type="Proteomes" id="UP000238338"/>
    </source>
</evidence>
<dbReference type="InterPro" id="IPR006913">
    <property type="entry name" value="CENP-V/GFA"/>
</dbReference>
<evidence type="ECO:0000256" key="1">
    <source>
        <dbReference type="ARBA" id="ARBA00005495"/>
    </source>
</evidence>
<evidence type="ECO:0000256" key="4">
    <source>
        <dbReference type="ARBA" id="ARBA00023239"/>
    </source>
</evidence>
<accession>A0A2S8S436</accession>
<reference evidence="6 7" key="1">
    <citation type="submission" date="2018-02" db="EMBL/GenBank/DDBJ databases">
        <title>Genomic Encyclopedia of Archaeal and Bacterial Type Strains, Phase II (KMG-II): from individual species to whole genera.</title>
        <authorList>
            <person name="Goeker M."/>
        </authorList>
    </citation>
    <scope>NUCLEOTIDE SEQUENCE [LARGE SCALE GENOMIC DNA]</scope>
    <source>
        <strain evidence="6 7">DSM 18921</strain>
    </source>
</reference>
<dbReference type="PANTHER" id="PTHR33337">
    <property type="entry name" value="GFA DOMAIN-CONTAINING PROTEIN"/>
    <property type="match status" value="1"/>
</dbReference>
<evidence type="ECO:0000256" key="3">
    <source>
        <dbReference type="ARBA" id="ARBA00022833"/>
    </source>
</evidence>
<dbReference type="GO" id="GO:0046872">
    <property type="term" value="F:metal ion binding"/>
    <property type="evidence" value="ECO:0007669"/>
    <property type="project" value="UniProtKB-KW"/>
</dbReference>
<dbReference type="Gene3D" id="3.90.1590.10">
    <property type="entry name" value="glutathione-dependent formaldehyde- activating enzyme (gfa)"/>
    <property type="match status" value="1"/>
</dbReference>
<keyword evidence="3" id="KW-0862">Zinc</keyword>
<proteinExistence type="inferred from homology"/>
<sequence length="150" mass="16334">MTITGSCECNAVTYSITESSVYVYACHCLNCQTRSGSAFAEHAMVSDSSFTFEGGTTGYKRSENGIEFEEVFCAICHTRIFNRNSLLPDMIFLRAGTLAGSQTLDPIAHIWISRKQAWIALPKGIPVFAESPTPEEFGAAIHAAEQRGQG</sequence>
<dbReference type="EMBL" id="PVEP01000008">
    <property type="protein sequence ID" value="PQV55562.1"/>
    <property type="molecule type" value="Genomic_DNA"/>
</dbReference>
<evidence type="ECO:0000313" key="6">
    <source>
        <dbReference type="EMBL" id="PQV55562.1"/>
    </source>
</evidence>
<keyword evidence="7" id="KW-1185">Reference proteome</keyword>
<dbReference type="SUPFAM" id="SSF51316">
    <property type="entry name" value="Mss4-like"/>
    <property type="match status" value="1"/>
</dbReference>
<dbReference type="InterPro" id="IPR011057">
    <property type="entry name" value="Mss4-like_sf"/>
</dbReference>
<dbReference type="Proteomes" id="UP000238338">
    <property type="component" value="Unassembled WGS sequence"/>
</dbReference>
<evidence type="ECO:0000256" key="2">
    <source>
        <dbReference type="ARBA" id="ARBA00022723"/>
    </source>
</evidence>
<keyword evidence="4" id="KW-0456">Lyase</keyword>
<protein>
    <recommendedName>
        <fullName evidence="5">CENP-V/GFA domain-containing protein</fullName>
    </recommendedName>
</protein>
<comment type="similarity">
    <text evidence="1">Belongs to the Gfa family.</text>
</comment>
<dbReference type="OrthoDB" id="9807246at2"/>
<gene>
    <name evidence="6" type="ORF">LX70_03226</name>
</gene>
<feature type="domain" description="CENP-V/GFA" evidence="5">
    <location>
        <begin position="3"/>
        <end position="108"/>
    </location>
</feature>
<dbReference type="GO" id="GO:0016846">
    <property type="term" value="F:carbon-sulfur lyase activity"/>
    <property type="evidence" value="ECO:0007669"/>
    <property type="project" value="InterPro"/>
</dbReference>